<keyword evidence="2" id="KW-0808">Transferase</keyword>
<organism evidence="5 6">
    <name type="scientific">Schaedlerella arabinosiphila</name>
    <dbReference type="NCBI Taxonomy" id="2044587"/>
    <lineage>
        <taxon>Bacteria</taxon>
        <taxon>Bacillati</taxon>
        <taxon>Bacillota</taxon>
        <taxon>Clostridia</taxon>
        <taxon>Lachnospirales</taxon>
        <taxon>Lachnospiraceae</taxon>
        <taxon>Schaedlerella</taxon>
    </lineage>
</organism>
<evidence type="ECO:0000256" key="3">
    <source>
        <dbReference type="ARBA" id="ARBA00022777"/>
    </source>
</evidence>
<dbReference type="Gene3D" id="3.40.1190.20">
    <property type="match status" value="1"/>
</dbReference>
<name>A0A3R8LD26_9FIRM</name>
<dbReference type="PROSITE" id="PS00584">
    <property type="entry name" value="PFKB_KINASES_2"/>
    <property type="match status" value="1"/>
</dbReference>
<comment type="similarity">
    <text evidence="1">Belongs to the carbohydrate kinase PfkB family.</text>
</comment>
<reference evidence="5" key="1">
    <citation type="submission" date="2018-10" db="EMBL/GenBank/DDBJ databases">
        <title>Schaedlerella arabinophila gen. nov. sp. nov., isolated from the mouse intestinal tract and comparative analysis with the genome of the closely related altered Schaedler flora strain ASF502.</title>
        <authorList>
            <person name="Miyake S."/>
            <person name="Soh M."/>
            <person name="Seedorf H."/>
        </authorList>
    </citation>
    <scope>NUCLEOTIDE SEQUENCE [LARGE SCALE GENOMIC DNA]</scope>
    <source>
        <strain evidence="5">DSM 106076</strain>
    </source>
</reference>
<dbReference type="EMBL" id="RHJS01000002">
    <property type="protein sequence ID" value="RRK30703.1"/>
    <property type="molecule type" value="Genomic_DNA"/>
</dbReference>
<dbReference type="NCBIfam" id="NF007321">
    <property type="entry name" value="PRK09813.1"/>
    <property type="match status" value="1"/>
</dbReference>
<dbReference type="GO" id="GO:0016301">
    <property type="term" value="F:kinase activity"/>
    <property type="evidence" value="ECO:0007669"/>
    <property type="project" value="UniProtKB-KW"/>
</dbReference>
<dbReference type="PANTHER" id="PTHR43320:SF3">
    <property type="entry name" value="CARBOHYDRATE KINASE PFKB DOMAIN-CONTAINING PROTEIN"/>
    <property type="match status" value="1"/>
</dbReference>
<dbReference type="InterPro" id="IPR052700">
    <property type="entry name" value="Carb_kinase_PfkB-like"/>
</dbReference>
<evidence type="ECO:0000313" key="6">
    <source>
        <dbReference type="Proteomes" id="UP000274920"/>
    </source>
</evidence>
<comment type="caution">
    <text evidence="5">The sequence shown here is derived from an EMBL/GenBank/DDBJ whole genome shotgun (WGS) entry which is preliminary data.</text>
</comment>
<feature type="domain" description="Carbohydrate kinase PfkB" evidence="4">
    <location>
        <begin position="33"/>
        <end position="261"/>
    </location>
</feature>
<sequence length="267" mass="29292">MGVKVAAIGDNCIDVYERINRRYPTGNVVDTGVNIQKLGIPVSIISTTGSDANGKWMMESLRKEGVDLSHFKTGEGATAITYMDLNGLDRVHGEYVEGVLEHIVFDEEDVRFAAGHDLVHTALWGKAEAALEKIKAANPDCQISFDYADRLDHALVEQTLPFVDYGFYSCHGEKDEKIRSFLKDKVERGMKIAVATFGEKGSLAYDGERFAEGGIYPAEVINTVGAGDSFIAGFLYEVLHCAPLEKCLDTGARVSARVVSTFNPWED</sequence>
<dbReference type="InterPro" id="IPR011611">
    <property type="entry name" value="PfkB_dom"/>
</dbReference>
<dbReference type="AlphaFoldDB" id="A0A3R8LD26"/>
<dbReference type="RefSeq" id="WP_125126506.1">
    <property type="nucleotide sequence ID" value="NZ_RHJS01000002.1"/>
</dbReference>
<keyword evidence="3 5" id="KW-0418">Kinase</keyword>
<dbReference type="Pfam" id="PF00294">
    <property type="entry name" value="PfkB"/>
    <property type="match status" value="1"/>
</dbReference>
<dbReference type="InterPro" id="IPR002173">
    <property type="entry name" value="Carboh/pur_kinase_PfkB_CS"/>
</dbReference>
<dbReference type="SUPFAM" id="SSF53613">
    <property type="entry name" value="Ribokinase-like"/>
    <property type="match status" value="1"/>
</dbReference>
<keyword evidence="6" id="KW-1185">Reference proteome</keyword>
<accession>A0A3R8LD26</accession>
<dbReference type="Proteomes" id="UP000274920">
    <property type="component" value="Unassembled WGS sequence"/>
</dbReference>
<evidence type="ECO:0000259" key="4">
    <source>
        <dbReference type="Pfam" id="PF00294"/>
    </source>
</evidence>
<proteinExistence type="inferred from homology"/>
<gene>
    <name evidence="5" type="ORF">EBB54_04395</name>
</gene>
<dbReference type="InterPro" id="IPR029056">
    <property type="entry name" value="Ribokinase-like"/>
</dbReference>
<dbReference type="PANTHER" id="PTHR43320">
    <property type="entry name" value="SUGAR KINASE"/>
    <property type="match status" value="1"/>
</dbReference>
<evidence type="ECO:0000256" key="1">
    <source>
        <dbReference type="ARBA" id="ARBA00010688"/>
    </source>
</evidence>
<protein>
    <submittedName>
        <fullName evidence="5">Fructoselysine 6-kinase</fullName>
    </submittedName>
</protein>
<evidence type="ECO:0000313" key="5">
    <source>
        <dbReference type="EMBL" id="RRK30703.1"/>
    </source>
</evidence>
<evidence type="ECO:0000256" key="2">
    <source>
        <dbReference type="ARBA" id="ARBA00022679"/>
    </source>
</evidence>